<evidence type="ECO:0000256" key="1">
    <source>
        <dbReference type="ARBA" id="ARBA00000085"/>
    </source>
</evidence>
<keyword evidence="4" id="KW-0808">Transferase</keyword>
<dbReference type="GO" id="GO:0000155">
    <property type="term" value="F:phosphorelay sensor kinase activity"/>
    <property type="evidence" value="ECO:0007669"/>
    <property type="project" value="InterPro"/>
</dbReference>
<accession>A0AA96WTX3</accession>
<dbReference type="InterPro" id="IPR036890">
    <property type="entry name" value="HATPase_C_sf"/>
</dbReference>
<protein>
    <recommendedName>
        <fullName evidence="2">histidine kinase</fullName>
        <ecNumber evidence="2">2.7.13.3</ecNumber>
    </recommendedName>
</protein>
<keyword evidence="10" id="KW-0472">Membrane</keyword>
<evidence type="ECO:0000256" key="8">
    <source>
        <dbReference type="ARBA" id="ARBA00023012"/>
    </source>
</evidence>
<dbReference type="EC" id="2.7.13.3" evidence="2"/>
<evidence type="ECO:0000256" key="2">
    <source>
        <dbReference type="ARBA" id="ARBA00012438"/>
    </source>
</evidence>
<comment type="catalytic activity">
    <reaction evidence="1">
        <text>ATP + protein L-histidine = ADP + protein N-phospho-L-histidine.</text>
        <dbReference type="EC" id="2.7.13.3"/>
    </reaction>
</comment>
<dbReference type="AlphaFoldDB" id="A0AA96WTX3"/>
<organism evidence="12">
    <name type="scientific">Leptolyngbya boryana CZ1</name>
    <dbReference type="NCBI Taxonomy" id="3060204"/>
    <lineage>
        <taxon>Bacteria</taxon>
        <taxon>Bacillati</taxon>
        <taxon>Cyanobacteriota</taxon>
        <taxon>Cyanophyceae</taxon>
        <taxon>Leptolyngbyales</taxon>
        <taxon>Leptolyngbyaceae</taxon>
        <taxon>Leptolyngbya group</taxon>
        <taxon>Leptolyngbya</taxon>
    </lineage>
</organism>
<evidence type="ECO:0000256" key="9">
    <source>
        <dbReference type="SAM" id="Coils"/>
    </source>
</evidence>
<keyword evidence="9" id="KW-0175">Coiled coil</keyword>
<dbReference type="InterPro" id="IPR005467">
    <property type="entry name" value="His_kinase_dom"/>
</dbReference>
<feature type="coiled-coil region" evidence="9">
    <location>
        <begin position="49"/>
        <end position="76"/>
    </location>
</feature>
<dbReference type="InterPro" id="IPR011712">
    <property type="entry name" value="Sig_transdc_His_kin_sub3_dim/P"/>
</dbReference>
<keyword evidence="7" id="KW-0067">ATP-binding</keyword>
<dbReference type="PANTHER" id="PTHR24421">
    <property type="entry name" value="NITRATE/NITRITE SENSOR PROTEIN NARX-RELATED"/>
    <property type="match status" value="1"/>
</dbReference>
<dbReference type="SUPFAM" id="SSF55874">
    <property type="entry name" value="ATPase domain of HSP90 chaperone/DNA topoisomerase II/histidine kinase"/>
    <property type="match status" value="1"/>
</dbReference>
<keyword evidence="10" id="KW-1133">Transmembrane helix</keyword>
<keyword evidence="3" id="KW-0597">Phosphoprotein</keyword>
<dbReference type="Gene3D" id="1.20.5.1930">
    <property type="match status" value="1"/>
</dbReference>
<evidence type="ECO:0000259" key="11">
    <source>
        <dbReference type="PROSITE" id="PS50109"/>
    </source>
</evidence>
<keyword evidence="8" id="KW-0902">Two-component regulatory system</keyword>
<name>A0AA96WTX3_LEPBY</name>
<keyword evidence="6 12" id="KW-0418">Kinase</keyword>
<evidence type="ECO:0000313" key="12">
    <source>
        <dbReference type="EMBL" id="WNZ45138.1"/>
    </source>
</evidence>
<dbReference type="GO" id="GO:0016020">
    <property type="term" value="C:membrane"/>
    <property type="evidence" value="ECO:0007669"/>
    <property type="project" value="InterPro"/>
</dbReference>
<dbReference type="Pfam" id="PF07730">
    <property type="entry name" value="HisKA_3"/>
    <property type="match status" value="1"/>
</dbReference>
<dbReference type="CDD" id="cd16917">
    <property type="entry name" value="HATPase_UhpB-NarQ-NarX-like"/>
    <property type="match status" value="1"/>
</dbReference>
<keyword evidence="10" id="KW-0812">Transmembrane</keyword>
<keyword evidence="5" id="KW-0547">Nucleotide-binding</keyword>
<evidence type="ECO:0000256" key="7">
    <source>
        <dbReference type="ARBA" id="ARBA00022840"/>
    </source>
</evidence>
<feature type="domain" description="Histidine kinase" evidence="11">
    <location>
        <begin position="74"/>
        <end position="261"/>
    </location>
</feature>
<dbReference type="PANTHER" id="PTHR24421:SF10">
    <property type="entry name" value="NITRATE_NITRITE SENSOR PROTEIN NARQ"/>
    <property type="match status" value="1"/>
</dbReference>
<evidence type="ECO:0000256" key="5">
    <source>
        <dbReference type="ARBA" id="ARBA00022741"/>
    </source>
</evidence>
<proteinExistence type="predicted"/>
<evidence type="ECO:0000256" key="6">
    <source>
        <dbReference type="ARBA" id="ARBA00022777"/>
    </source>
</evidence>
<dbReference type="InterPro" id="IPR050482">
    <property type="entry name" value="Sensor_HK_TwoCompSys"/>
</dbReference>
<reference evidence="12" key="1">
    <citation type="journal article" date="2023" name="Plants (Basel)">
        <title>Genomic Analysis of Leptolyngbya boryana CZ1 Reveals Efficient Carbon Fixation Modules.</title>
        <authorList>
            <person name="Bai X."/>
            <person name="Wang H."/>
            <person name="Cheng W."/>
            <person name="Wang J."/>
            <person name="Ma M."/>
            <person name="Hu H."/>
            <person name="Song Z."/>
            <person name="Ma H."/>
            <person name="Fan Y."/>
            <person name="Du C."/>
            <person name="Xu J."/>
        </authorList>
    </citation>
    <scope>NUCLEOTIDE SEQUENCE</scope>
    <source>
        <strain evidence="12">CZ1</strain>
    </source>
</reference>
<gene>
    <name evidence="12" type="ORF">Q2T42_25455</name>
</gene>
<dbReference type="InterPro" id="IPR003594">
    <property type="entry name" value="HATPase_dom"/>
</dbReference>
<evidence type="ECO:0000256" key="3">
    <source>
        <dbReference type="ARBA" id="ARBA00022553"/>
    </source>
</evidence>
<evidence type="ECO:0000256" key="10">
    <source>
        <dbReference type="SAM" id="Phobius"/>
    </source>
</evidence>
<dbReference type="Gene3D" id="3.30.565.10">
    <property type="entry name" value="Histidine kinase-like ATPase, C-terminal domain"/>
    <property type="match status" value="1"/>
</dbReference>
<dbReference type="PROSITE" id="PS50109">
    <property type="entry name" value="HIS_KIN"/>
    <property type="match status" value="1"/>
</dbReference>
<reference evidence="12" key="2">
    <citation type="submission" date="2023-07" db="EMBL/GenBank/DDBJ databases">
        <authorList>
            <person name="Bai X.-H."/>
            <person name="Wang H.-H."/>
            <person name="Wang J."/>
            <person name="Ma M.-Y."/>
            <person name="Hu H.-H."/>
            <person name="Song Z.-L."/>
            <person name="Ma H.-G."/>
            <person name="Fan Y."/>
            <person name="Du C.-Y."/>
            <person name="Xu J.-C."/>
        </authorList>
    </citation>
    <scope>NUCLEOTIDE SEQUENCE</scope>
    <source>
        <strain evidence="12">CZ1</strain>
    </source>
</reference>
<evidence type="ECO:0000256" key="4">
    <source>
        <dbReference type="ARBA" id="ARBA00022679"/>
    </source>
</evidence>
<dbReference type="Pfam" id="PF02518">
    <property type="entry name" value="HATPase_c"/>
    <property type="match status" value="1"/>
</dbReference>
<dbReference type="EMBL" id="CP130144">
    <property type="protein sequence ID" value="WNZ45138.1"/>
    <property type="molecule type" value="Genomic_DNA"/>
</dbReference>
<dbReference type="GO" id="GO:0005524">
    <property type="term" value="F:ATP binding"/>
    <property type="evidence" value="ECO:0007669"/>
    <property type="project" value="UniProtKB-KW"/>
</dbReference>
<dbReference type="GO" id="GO:0046983">
    <property type="term" value="F:protein dimerization activity"/>
    <property type="evidence" value="ECO:0007669"/>
    <property type="project" value="InterPro"/>
</dbReference>
<sequence>MIHRLQQSIPLDPLGLNLSNPIRFIIFTLAIYTAASFFTVMLSQMIVVQQKSDQKIEELTEQVESLAATLERTRIAREIHDSLGHTLTDLDTQLAVAQTLRSHNLDQSFQAVDTAKRLARQCIEDVSQALDRMRQSDFDLNHALVALLEQLRQTSTVQVQWKVNLPHLPVYQSYQVYCIVKEGLMNVQKHAQATHVYFSADQTPAGLMLNLKDDGIGFDATTLKPGFGLQGMIERVQLLRGQFELQTAPTQGTQISIILPL</sequence>
<feature type="transmembrane region" description="Helical" evidence="10">
    <location>
        <begin position="22"/>
        <end position="42"/>
    </location>
</feature>